<keyword evidence="1 3" id="KW-0378">Hydrolase</keyword>
<organism evidence="3 4">
    <name type="scientific">Viridothelium virens</name>
    <name type="common">Speckled blister lichen</name>
    <name type="synonym">Trypethelium virens</name>
    <dbReference type="NCBI Taxonomy" id="1048519"/>
    <lineage>
        <taxon>Eukaryota</taxon>
        <taxon>Fungi</taxon>
        <taxon>Dikarya</taxon>
        <taxon>Ascomycota</taxon>
        <taxon>Pezizomycotina</taxon>
        <taxon>Dothideomycetes</taxon>
        <taxon>Dothideomycetes incertae sedis</taxon>
        <taxon>Trypetheliales</taxon>
        <taxon>Trypetheliaceae</taxon>
        <taxon>Viridothelium</taxon>
    </lineage>
</organism>
<dbReference type="Pfam" id="PF07859">
    <property type="entry name" value="Abhydrolase_3"/>
    <property type="match status" value="1"/>
</dbReference>
<evidence type="ECO:0000256" key="1">
    <source>
        <dbReference type="ARBA" id="ARBA00022801"/>
    </source>
</evidence>
<dbReference type="InterPro" id="IPR029058">
    <property type="entry name" value="AB_hydrolase_fold"/>
</dbReference>
<dbReference type="PANTHER" id="PTHR48081:SF8">
    <property type="entry name" value="ALPHA_BETA HYDROLASE FOLD-3 DOMAIN-CONTAINING PROTEIN-RELATED"/>
    <property type="match status" value="1"/>
</dbReference>
<protein>
    <submittedName>
        <fullName evidence="3">Alpha/beta-hydrolase</fullName>
    </submittedName>
</protein>
<evidence type="ECO:0000313" key="3">
    <source>
        <dbReference type="EMBL" id="KAF2233653.1"/>
    </source>
</evidence>
<dbReference type="SUPFAM" id="SSF53474">
    <property type="entry name" value="alpha/beta-Hydrolases"/>
    <property type="match status" value="1"/>
</dbReference>
<dbReference type="EMBL" id="ML991805">
    <property type="protein sequence ID" value="KAF2233653.1"/>
    <property type="molecule type" value="Genomic_DNA"/>
</dbReference>
<accession>A0A6A6H818</accession>
<proteinExistence type="predicted"/>
<dbReference type="PANTHER" id="PTHR48081">
    <property type="entry name" value="AB HYDROLASE SUPERFAMILY PROTEIN C4A8.06C"/>
    <property type="match status" value="1"/>
</dbReference>
<gene>
    <name evidence="3" type="ORF">EV356DRAFT_448188</name>
</gene>
<dbReference type="Proteomes" id="UP000800092">
    <property type="component" value="Unassembled WGS sequence"/>
</dbReference>
<dbReference type="GO" id="GO:0016787">
    <property type="term" value="F:hydrolase activity"/>
    <property type="evidence" value="ECO:0007669"/>
    <property type="project" value="UniProtKB-KW"/>
</dbReference>
<evidence type="ECO:0000259" key="2">
    <source>
        <dbReference type="Pfam" id="PF07859"/>
    </source>
</evidence>
<name>A0A6A6H818_VIRVR</name>
<sequence length="340" mass="37439">MPVVSDVSINTVEFRASSIDVSTEKLTQILEKAAKDAPRWYEVGAPKFRKMVYEGKTPFPVPPLLTNAQDATVPSREPGRNIWVRFYTPDNGKRSKGVYLYFHGGGFVMGSHKDQDDMLKTFANSYRLTAVSVGYRLAPENPFPAGINDCVDVAEYLTDHGPAVFSAPLRVIGGSSSGGNFAALTTLQLMRTRPQHRLDAVLFVNGFYDLTLNLPTTVQRRDSVVIDREMLEKFIEVYAPGASVETLRSPFMSPLYEDLQRLARESPFGTLPPALFTCGTADPLLDDSLMMSAKWMASGSEAVIKLYPGAPHMFSAFKGFKVADDVAAVTMAFLNEKLAD</sequence>
<evidence type="ECO:0000313" key="4">
    <source>
        <dbReference type="Proteomes" id="UP000800092"/>
    </source>
</evidence>
<dbReference type="InterPro" id="IPR050300">
    <property type="entry name" value="GDXG_lipolytic_enzyme"/>
</dbReference>
<dbReference type="Gene3D" id="3.40.50.1820">
    <property type="entry name" value="alpha/beta hydrolase"/>
    <property type="match status" value="1"/>
</dbReference>
<keyword evidence="4" id="KW-1185">Reference proteome</keyword>
<dbReference type="OrthoDB" id="408631at2759"/>
<dbReference type="InterPro" id="IPR013094">
    <property type="entry name" value="AB_hydrolase_3"/>
</dbReference>
<feature type="domain" description="Alpha/beta hydrolase fold-3" evidence="2">
    <location>
        <begin position="100"/>
        <end position="314"/>
    </location>
</feature>
<dbReference type="AlphaFoldDB" id="A0A6A6H818"/>
<reference evidence="3" key="1">
    <citation type="journal article" date="2020" name="Stud. Mycol.">
        <title>101 Dothideomycetes genomes: a test case for predicting lifestyles and emergence of pathogens.</title>
        <authorList>
            <person name="Haridas S."/>
            <person name="Albert R."/>
            <person name="Binder M."/>
            <person name="Bloem J."/>
            <person name="Labutti K."/>
            <person name="Salamov A."/>
            <person name="Andreopoulos B."/>
            <person name="Baker S."/>
            <person name="Barry K."/>
            <person name="Bills G."/>
            <person name="Bluhm B."/>
            <person name="Cannon C."/>
            <person name="Castanera R."/>
            <person name="Culley D."/>
            <person name="Daum C."/>
            <person name="Ezra D."/>
            <person name="Gonzalez J."/>
            <person name="Henrissat B."/>
            <person name="Kuo A."/>
            <person name="Liang C."/>
            <person name="Lipzen A."/>
            <person name="Lutzoni F."/>
            <person name="Magnuson J."/>
            <person name="Mondo S."/>
            <person name="Nolan M."/>
            <person name="Ohm R."/>
            <person name="Pangilinan J."/>
            <person name="Park H.-J."/>
            <person name="Ramirez L."/>
            <person name="Alfaro M."/>
            <person name="Sun H."/>
            <person name="Tritt A."/>
            <person name="Yoshinaga Y."/>
            <person name="Zwiers L.-H."/>
            <person name="Turgeon B."/>
            <person name="Goodwin S."/>
            <person name="Spatafora J."/>
            <person name="Crous P."/>
            <person name="Grigoriev I."/>
        </authorList>
    </citation>
    <scope>NUCLEOTIDE SEQUENCE</scope>
    <source>
        <strain evidence="3">Tuck. ex Michener</strain>
    </source>
</reference>